<feature type="transmembrane region" description="Helical" evidence="1">
    <location>
        <begin position="240"/>
        <end position="258"/>
    </location>
</feature>
<organism evidence="2 3">
    <name type="scientific">Elliptochloris bilobata</name>
    <dbReference type="NCBI Taxonomy" id="381761"/>
    <lineage>
        <taxon>Eukaryota</taxon>
        <taxon>Viridiplantae</taxon>
        <taxon>Chlorophyta</taxon>
        <taxon>core chlorophytes</taxon>
        <taxon>Trebouxiophyceae</taxon>
        <taxon>Trebouxiophyceae incertae sedis</taxon>
        <taxon>Elliptochloris clade</taxon>
        <taxon>Elliptochloris</taxon>
    </lineage>
</organism>
<dbReference type="AlphaFoldDB" id="A0AAW1S4E2"/>
<gene>
    <name evidence="2" type="ORF">WJX81_000836</name>
</gene>
<evidence type="ECO:0000313" key="3">
    <source>
        <dbReference type="Proteomes" id="UP001445335"/>
    </source>
</evidence>
<keyword evidence="3" id="KW-1185">Reference proteome</keyword>
<name>A0AAW1S4E2_9CHLO</name>
<feature type="transmembrane region" description="Helical" evidence="1">
    <location>
        <begin position="151"/>
        <end position="170"/>
    </location>
</feature>
<protein>
    <submittedName>
        <fullName evidence="2">Uncharacterized protein</fullName>
    </submittedName>
</protein>
<reference evidence="2 3" key="1">
    <citation type="journal article" date="2024" name="Nat. Commun.">
        <title>Phylogenomics reveals the evolutionary origins of lichenization in chlorophyte algae.</title>
        <authorList>
            <person name="Puginier C."/>
            <person name="Libourel C."/>
            <person name="Otte J."/>
            <person name="Skaloud P."/>
            <person name="Haon M."/>
            <person name="Grisel S."/>
            <person name="Petersen M."/>
            <person name="Berrin J.G."/>
            <person name="Delaux P.M."/>
            <person name="Dal Grande F."/>
            <person name="Keller J."/>
        </authorList>
    </citation>
    <scope>NUCLEOTIDE SEQUENCE [LARGE SCALE GENOMIC DNA]</scope>
    <source>
        <strain evidence="2 3">SAG 245.80</strain>
    </source>
</reference>
<sequence>MRKALIAPAALGDLGSGKQAAAKPPVPAVSDNDSSLAPFVPWAIGLLVLTTIAAWGGIVINQFSTAPCALSPQGCTEIPIWMKAPLISTHLLAFGLMPTAMFVFYKRAPRLLAWGADSPITSIIGLSFLMVSIAGEMGWHVSQKWFYQEDYMILNAFFYLFLILGTALWALGIQDKETKDTPLSRGLDKVLLACAPLAMVAYGLGAAVFHTKVPIYIILSFEYAVLTLRFWRLLDKDPRVFLFPFFSVGVNLFFISLLNKYESDIILNPLFHILHDAAGTEMGVAIITALVYTAPARLLKPSEAK</sequence>
<evidence type="ECO:0000256" key="1">
    <source>
        <dbReference type="SAM" id="Phobius"/>
    </source>
</evidence>
<feature type="transmembrane region" description="Helical" evidence="1">
    <location>
        <begin position="270"/>
        <end position="292"/>
    </location>
</feature>
<dbReference type="EMBL" id="JALJOU010000011">
    <property type="protein sequence ID" value="KAK9840925.1"/>
    <property type="molecule type" value="Genomic_DNA"/>
</dbReference>
<evidence type="ECO:0000313" key="2">
    <source>
        <dbReference type="EMBL" id="KAK9840925.1"/>
    </source>
</evidence>
<feature type="transmembrane region" description="Helical" evidence="1">
    <location>
        <begin position="41"/>
        <end position="63"/>
    </location>
</feature>
<proteinExistence type="predicted"/>
<keyword evidence="1" id="KW-1133">Transmembrane helix</keyword>
<feature type="transmembrane region" description="Helical" evidence="1">
    <location>
        <begin position="120"/>
        <end position="139"/>
    </location>
</feature>
<feature type="transmembrane region" description="Helical" evidence="1">
    <location>
        <begin position="190"/>
        <end position="209"/>
    </location>
</feature>
<dbReference type="Proteomes" id="UP001445335">
    <property type="component" value="Unassembled WGS sequence"/>
</dbReference>
<keyword evidence="1" id="KW-0472">Membrane</keyword>
<comment type="caution">
    <text evidence="2">The sequence shown here is derived from an EMBL/GenBank/DDBJ whole genome shotgun (WGS) entry which is preliminary data.</text>
</comment>
<keyword evidence="1" id="KW-0812">Transmembrane</keyword>
<feature type="transmembrane region" description="Helical" evidence="1">
    <location>
        <begin position="84"/>
        <end position="105"/>
    </location>
</feature>
<accession>A0AAW1S4E2</accession>